<evidence type="ECO:0000313" key="3">
    <source>
        <dbReference type="EMBL" id="CAD8873640.1"/>
    </source>
</evidence>
<accession>A0A7S1B3J4</accession>
<dbReference type="InterPro" id="IPR036464">
    <property type="entry name" value="Rubisco_LSMT_subst-bd_sf"/>
</dbReference>
<organism evidence="3">
    <name type="scientific">Corethron hystrix</name>
    <dbReference type="NCBI Taxonomy" id="216773"/>
    <lineage>
        <taxon>Eukaryota</taxon>
        <taxon>Sar</taxon>
        <taxon>Stramenopiles</taxon>
        <taxon>Ochrophyta</taxon>
        <taxon>Bacillariophyta</taxon>
        <taxon>Coscinodiscophyceae</taxon>
        <taxon>Corethrophycidae</taxon>
        <taxon>Corethrales</taxon>
        <taxon>Corethraceae</taxon>
        <taxon>Corethron</taxon>
    </lineage>
</organism>
<feature type="region of interest" description="Disordered" evidence="1">
    <location>
        <begin position="81"/>
        <end position="104"/>
    </location>
</feature>
<sequence length="207" mass="22476">MCNHGDPPVNTRHGLAPWGDFVVYADAAIPAGEEILITYGRLPNRLLLAQFGFLLPGLPERALASDAALVRVDGLFDAEEGAKPATAASEAEAERRWEEGPGPTALGNMARNAIVRRKEDGRVARWQPATLARKAAEHLGGDAEKQFGGLLERELGAYSTTLEEDEKELARGGASARKRLALQFRIQSKRLLQRELDMLEPGIGSRA</sequence>
<dbReference type="SUPFAM" id="SSF82199">
    <property type="entry name" value="SET domain"/>
    <property type="match status" value="1"/>
</dbReference>
<gene>
    <name evidence="3" type="ORF">CHYS00102_LOCUS798</name>
</gene>
<evidence type="ECO:0000256" key="1">
    <source>
        <dbReference type="SAM" id="MobiDB-lite"/>
    </source>
</evidence>
<proteinExistence type="predicted"/>
<dbReference type="EMBL" id="HBFR01001221">
    <property type="protein sequence ID" value="CAD8873640.1"/>
    <property type="molecule type" value="Transcribed_RNA"/>
</dbReference>
<dbReference type="Pfam" id="PF09273">
    <property type="entry name" value="Rubis-subs-bind"/>
    <property type="match status" value="1"/>
</dbReference>
<feature type="domain" description="Rubisco LSMT substrate-binding" evidence="2">
    <location>
        <begin position="150"/>
        <end position="192"/>
    </location>
</feature>
<dbReference type="AlphaFoldDB" id="A0A7S1B3J4"/>
<protein>
    <recommendedName>
        <fullName evidence="2">Rubisco LSMT substrate-binding domain-containing protein</fullName>
    </recommendedName>
</protein>
<dbReference type="Gene3D" id="3.90.1420.10">
    <property type="entry name" value="Rubisco LSMT, substrate-binding domain"/>
    <property type="match status" value="1"/>
</dbReference>
<dbReference type="InterPro" id="IPR015353">
    <property type="entry name" value="Rubisco_LSMT_subst-bd"/>
</dbReference>
<evidence type="ECO:0000259" key="2">
    <source>
        <dbReference type="Pfam" id="PF09273"/>
    </source>
</evidence>
<dbReference type="SUPFAM" id="SSF81822">
    <property type="entry name" value="RuBisCo LSMT C-terminal, substrate-binding domain"/>
    <property type="match status" value="1"/>
</dbReference>
<dbReference type="Gene3D" id="3.90.1410.10">
    <property type="entry name" value="set domain protein methyltransferase, domain 1"/>
    <property type="match status" value="1"/>
</dbReference>
<name>A0A7S1B3J4_9STRA</name>
<dbReference type="InterPro" id="IPR046341">
    <property type="entry name" value="SET_dom_sf"/>
</dbReference>
<reference evidence="3" key="1">
    <citation type="submission" date="2021-01" db="EMBL/GenBank/DDBJ databases">
        <authorList>
            <person name="Corre E."/>
            <person name="Pelletier E."/>
            <person name="Niang G."/>
            <person name="Scheremetjew M."/>
            <person name="Finn R."/>
            <person name="Kale V."/>
            <person name="Holt S."/>
            <person name="Cochrane G."/>
            <person name="Meng A."/>
            <person name="Brown T."/>
            <person name="Cohen L."/>
        </authorList>
    </citation>
    <scope>NUCLEOTIDE SEQUENCE</scope>
    <source>
        <strain evidence="3">308</strain>
    </source>
</reference>